<evidence type="ECO:0000313" key="10">
    <source>
        <dbReference type="EMBL" id="KAJ6264564.1"/>
    </source>
</evidence>
<keyword evidence="3 6" id="KW-0378">Hydrolase</keyword>
<feature type="domain" description="Peptidase S8/S53" evidence="9">
    <location>
        <begin position="213"/>
        <end position="455"/>
    </location>
</feature>
<evidence type="ECO:0000256" key="5">
    <source>
        <dbReference type="PIRSR" id="PIRSR615500-1"/>
    </source>
</evidence>
<evidence type="ECO:0000256" key="3">
    <source>
        <dbReference type="ARBA" id="ARBA00022801"/>
    </source>
</evidence>
<dbReference type="Pfam" id="PF00082">
    <property type="entry name" value="Peptidase_S8"/>
    <property type="match status" value="1"/>
</dbReference>
<dbReference type="PROSITE" id="PS00136">
    <property type="entry name" value="SUBTILASE_ASP"/>
    <property type="match status" value="1"/>
</dbReference>
<evidence type="ECO:0000256" key="8">
    <source>
        <dbReference type="SAM" id="SignalP"/>
    </source>
</evidence>
<dbReference type="GO" id="GO:0004252">
    <property type="term" value="F:serine-type endopeptidase activity"/>
    <property type="evidence" value="ECO:0007669"/>
    <property type="project" value="UniProtKB-UniRule"/>
</dbReference>
<dbReference type="EMBL" id="JAQGDS010000001">
    <property type="protein sequence ID" value="KAJ6264564.1"/>
    <property type="molecule type" value="Genomic_DNA"/>
</dbReference>
<evidence type="ECO:0000259" key="9">
    <source>
        <dbReference type="Pfam" id="PF00082"/>
    </source>
</evidence>
<evidence type="ECO:0000256" key="4">
    <source>
        <dbReference type="ARBA" id="ARBA00022825"/>
    </source>
</evidence>
<dbReference type="InterPro" id="IPR036852">
    <property type="entry name" value="Peptidase_S8/S53_dom_sf"/>
</dbReference>
<name>A0AAD6NMW6_DREDA</name>
<dbReference type="SUPFAM" id="SSF52743">
    <property type="entry name" value="Subtilisin-like"/>
    <property type="match status" value="1"/>
</dbReference>
<feature type="active site" description="Charge relay system" evidence="5 6">
    <location>
        <position position="222"/>
    </location>
</feature>
<dbReference type="Gene3D" id="3.40.50.200">
    <property type="entry name" value="Peptidase S8/S53 domain"/>
    <property type="match status" value="1"/>
</dbReference>
<comment type="similarity">
    <text evidence="1 6 7">Belongs to the peptidase S8 family.</text>
</comment>
<feature type="active site" description="Charge relay system" evidence="5 6">
    <location>
        <position position="253"/>
    </location>
</feature>
<dbReference type="InterPro" id="IPR000209">
    <property type="entry name" value="Peptidase_S8/S53_dom"/>
</dbReference>
<accession>A0AAD6NMW6</accession>
<comment type="caution">
    <text evidence="10">The sequence shown here is derived from an EMBL/GenBank/DDBJ whole genome shotgun (WGS) entry which is preliminary data.</text>
</comment>
<dbReference type="InterPro" id="IPR034193">
    <property type="entry name" value="PCSK9_ProteinaseK-like"/>
</dbReference>
<dbReference type="InterPro" id="IPR023828">
    <property type="entry name" value="Peptidase_S8_Ser-AS"/>
</dbReference>
<organism evidence="10 11">
    <name type="scientific">Drechslerella dactyloides</name>
    <name type="common">Nematode-trapping fungus</name>
    <name type="synonym">Arthrobotrys dactyloides</name>
    <dbReference type="NCBI Taxonomy" id="74499"/>
    <lineage>
        <taxon>Eukaryota</taxon>
        <taxon>Fungi</taxon>
        <taxon>Dikarya</taxon>
        <taxon>Ascomycota</taxon>
        <taxon>Pezizomycotina</taxon>
        <taxon>Orbiliomycetes</taxon>
        <taxon>Orbiliales</taxon>
        <taxon>Orbiliaceae</taxon>
        <taxon>Drechslerella</taxon>
    </lineage>
</organism>
<keyword evidence="2 6" id="KW-0645">Protease</keyword>
<feature type="chain" id="PRO_5042098698" description="Peptidase S8/S53 domain-containing protein" evidence="8">
    <location>
        <begin position="21"/>
        <end position="475"/>
    </location>
</feature>
<keyword evidence="4 6" id="KW-0720">Serine protease</keyword>
<dbReference type="InterPro" id="IPR050131">
    <property type="entry name" value="Peptidase_S8_subtilisin-like"/>
</dbReference>
<gene>
    <name evidence="10" type="ORF">Dda_0711</name>
</gene>
<dbReference type="PANTHER" id="PTHR43806">
    <property type="entry name" value="PEPTIDASE S8"/>
    <property type="match status" value="1"/>
</dbReference>
<dbReference type="PRINTS" id="PR00723">
    <property type="entry name" value="SUBTILISIN"/>
</dbReference>
<evidence type="ECO:0000256" key="7">
    <source>
        <dbReference type="RuleBase" id="RU003355"/>
    </source>
</evidence>
<feature type="active site" description="Charge relay system" evidence="5 6">
    <location>
        <position position="417"/>
    </location>
</feature>
<keyword evidence="8" id="KW-0732">Signal</keyword>
<reference evidence="10" key="1">
    <citation type="submission" date="2023-01" db="EMBL/GenBank/DDBJ databases">
        <title>The chitinases involved in constricting ring structure development in the nematode-trapping fungus Drechslerella dactyloides.</title>
        <authorList>
            <person name="Wang R."/>
            <person name="Zhang L."/>
            <person name="Tang P."/>
            <person name="Li S."/>
            <person name="Liang L."/>
        </authorList>
    </citation>
    <scope>NUCLEOTIDE SEQUENCE</scope>
    <source>
        <strain evidence="10">YMF1.00031</strain>
    </source>
</reference>
<evidence type="ECO:0000256" key="1">
    <source>
        <dbReference type="ARBA" id="ARBA00011073"/>
    </source>
</evidence>
<dbReference type="PROSITE" id="PS00138">
    <property type="entry name" value="SUBTILASE_SER"/>
    <property type="match status" value="1"/>
</dbReference>
<dbReference type="AlphaFoldDB" id="A0AAD6NMW6"/>
<dbReference type="PROSITE" id="PS51892">
    <property type="entry name" value="SUBTILASE"/>
    <property type="match status" value="1"/>
</dbReference>
<evidence type="ECO:0000256" key="2">
    <source>
        <dbReference type="ARBA" id="ARBA00022670"/>
    </source>
</evidence>
<dbReference type="PANTHER" id="PTHR43806:SF11">
    <property type="entry name" value="CEREVISIN-RELATED"/>
    <property type="match status" value="1"/>
</dbReference>
<keyword evidence="11" id="KW-1185">Reference proteome</keyword>
<dbReference type="CDD" id="cd04077">
    <property type="entry name" value="Peptidases_S8_PCSK9_ProteinaseK_like"/>
    <property type="match status" value="1"/>
</dbReference>
<dbReference type="Proteomes" id="UP001221413">
    <property type="component" value="Unassembled WGS sequence"/>
</dbReference>
<dbReference type="InterPro" id="IPR023827">
    <property type="entry name" value="Peptidase_S8_Asp-AS"/>
</dbReference>
<sequence>MKYSTLISTCLLLAVPATFAAPTASPPSGVVVKRAASSRRVRRALPGTPQSVDPEDNYIVIMANNETRPWPDIFEEMGFDTTDATLRAQEAPEYSYGKQVGEVRTFGLSMRAFTMRLRSSEAGDLGGSDNVAIIEPNSVVDIPAIVQSEPGNMTVASFDFQVGPLTKRQQAQVAQQQNAPWNIARISTPNRINPNGRKVGGLGFNYAFQNTAGSGVDVYMLDTGMNTQHQDFGGRAKTVFSAFRDDGRDNEGHGTHTAGTVGSKTYGAAKNVNLLNVKVLEPKGRGSFAAVLQGIDAAVQRHNQQKGQANFRGSIISMSLGGKGTPQSMLMMLQKATQAGIHVSVAAGNDNTDACGFNPAGFSRQIPIISVGATDINDSKASFSNFGNCVDIHAPGTQVLSTWNNGPQGTNVIQGTSMACPAVTGLLADMLIKNPNLKLNPAGMKQLLLSSAARVQIRGSRGGQIMLSNGIRGTA</sequence>
<dbReference type="GO" id="GO:0006508">
    <property type="term" value="P:proteolysis"/>
    <property type="evidence" value="ECO:0007669"/>
    <property type="project" value="UniProtKB-KW"/>
</dbReference>
<dbReference type="InterPro" id="IPR015500">
    <property type="entry name" value="Peptidase_S8_subtilisin-rel"/>
</dbReference>
<dbReference type="FunFam" id="3.40.50.200:FF:000007">
    <property type="entry name" value="Subtilisin-like serine protease"/>
    <property type="match status" value="1"/>
</dbReference>
<evidence type="ECO:0000256" key="6">
    <source>
        <dbReference type="PROSITE-ProRule" id="PRU01240"/>
    </source>
</evidence>
<proteinExistence type="inferred from homology"/>
<evidence type="ECO:0000313" key="11">
    <source>
        <dbReference type="Proteomes" id="UP001221413"/>
    </source>
</evidence>
<feature type="signal peptide" evidence="8">
    <location>
        <begin position="1"/>
        <end position="20"/>
    </location>
</feature>
<protein>
    <recommendedName>
        <fullName evidence="9">Peptidase S8/S53 domain-containing protein</fullName>
    </recommendedName>
</protein>